<dbReference type="Pfam" id="PF22990">
    <property type="entry name" value="ABHD16_N"/>
    <property type="match status" value="1"/>
</dbReference>
<dbReference type="InterPro" id="IPR054518">
    <property type="entry name" value="ABHD16_N"/>
</dbReference>
<protein>
    <submittedName>
        <fullName evidence="3">Protein ABHD16A</fullName>
    </submittedName>
</protein>
<evidence type="ECO:0000313" key="3">
    <source>
        <dbReference type="EMBL" id="KAB7496913.1"/>
    </source>
</evidence>
<keyword evidence="4" id="KW-1185">Reference proteome</keyword>
<comment type="caution">
    <text evidence="3">The sequence shown here is derived from an EMBL/GenBank/DDBJ whole genome shotgun (WGS) entry which is preliminary data.</text>
</comment>
<name>A0A5N5SRW8_9CRUS</name>
<feature type="transmembrane region" description="Helical" evidence="1">
    <location>
        <begin position="79"/>
        <end position="97"/>
    </location>
</feature>
<accession>A0A5N5SRW8</accession>
<organism evidence="3 4">
    <name type="scientific">Armadillidium nasatum</name>
    <dbReference type="NCBI Taxonomy" id="96803"/>
    <lineage>
        <taxon>Eukaryota</taxon>
        <taxon>Metazoa</taxon>
        <taxon>Ecdysozoa</taxon>
        <taxon>Arthropoda</taxon>
        <taxon>Crustacea</taxon>
        <taxon>Multicrustacea</taxon>
        <taxon>Malacostraca</taxon>
        <taxon>Eumalacostraca</taxon>
        <taxon>Peracarida</taxon>
        <taxon>Isopoda</taxon>
        <taxon>Oniscidea</taxon>
        <taxon>Crinocheta</taxon>
        <taxon>Armadillidiidae</taxon>
        <taxon>Armadillidium</taxon>
    </lineage>
</organism>
<sequence length="128" mass="14586">MSNLWHCILGPRLFRIYTQIEQSSNGGDGSIYTPNSCERLGNIITKGINVMWNIGLYTSPFIITYLYKKNYFCYMGCLSLGRFATGIGLLFVVGMIIKGLGRCVDSTYLEFLDVLKTARRNYTIENKR</sequence>
<reference evidence="3 4" key="1">
    <citation type="journal article" date="2019" name="PLoS Biol.">
        <title>Sex chromosomes control vertical transmission of feminizing Wolbachia symbionts in an isopod.</title>
        <authorList>
            <person name="Becking T."/>
            <person name="Chebbi M.A."/>
            <person name="Giraud I."/>
            <person name="Moumen B."/>
            <person name="Laverre T."/>
            <person name="Caubet Y."/>
            <person name="Peccoud J."/>
            <person name="Gilbert C."/>
            <person name="Cordaux R."/>
        </authorList>
    </citation>
    <scope>NUCLEOTIDE SEQUENCE [LARGE SCALE GENOMIC DNA]</scope>
    <source>
        <strain evidence="3">ANa2</strain>
        <tissue evidence="3">Whole body excluding digestive tract and cuticle</tissue>
    </source>
</reference>
<gene>
    <name evidence="3" type="primary">Abhd16a</name>
    <name evidence="3" type="ORF">Anas_09165</name>
</gene>
<feature type="transmembrane region" description="Helical" evidence="1">
    <location>
        <begin position="50"/>
        <end position="67"/>
    </location>
</feature>
<keyword evidence="1" id="KW-1133">Transmembrane helix</keyword>
<evidence type="ECO:0000313" key="4">
    <source>
        <dbReference type="Proteomes" id="UP000326759"/>
    </source>
</evidence>
<dbReference type="OrthoDB" id="6412627at2759"/>
<feature type="domain" description="Phosphatidylserine Lipase ABHD16 N-terminal" evidence="2">
    <location>
        <begin position="3"/>
        <end position="127"/>
    </location>
</feature>
<evidence type="ECO:0000259" key="2">
    <source>
        <dbReference type="Pfam" id="PF22990"/>
    </source>
</evidence>
<evidence type="ECO:0000256" key="1">
    <source>
        <dbReference type="SAM" id="Phobius"/>
    </source>
</evidence>
<dbReference type="EMBL" id="SEYY01020917">
    <property type="protein sequence ID" value="KAB7496913.1"/>
    <property type="molecule type" value="Genomic_DNA"/>
</dbReference>
<proteinExistence type="predicted"/>
<dbReference type="AlphaFoldDB" id="A0A5N5SRW8"/>
<keyword evidence="1" id="KW-0812">Transmembrane</keyword>
<keyword evidence="1" id="KW-0472">Membrane</keyword>
<dbReference type="Proteomes" id="UP000326759">
    <property type="component" value="Unassembled WGS sequence"/>
</dbReference>